<evidence type="ECO:0000259" key="8">
    <source>
        <dbReference type="Pfam" id="PF00705"/>
    </source>
</evidence>
<dbReference type="Pfam" id="PF02747">
    <property type="entry name" value="PCNA_C"/>
    <property type="match status" value="1"/>
</dbReference>
<organism evidence="10 11">
    <name type="scientific">Clytia hemisphaerica</name>
    <dbReference type="NCBI Taxonomy" id="252671"/>
    <lineage>
        <taxon>Eukaryota</taxon>
        <taxon>Metazoa</taxon>
        <taxon>Cnidaria</taxon>
        <taxon>Hydrozoa</taxon>
        <taxon>Hydroidolina</taxon>
        <taxon>Leptothecata</taxon>
        <taxon>Obeliida</taxon>
        <taxon>Clytiidae</taxon>
        <taxon>Clytia</taxon>
    </lineage>
</organism>
<evidence type="ECO:0000256" key="1">
    <source>
        <dbReference type="ARBA" id="ARBA00004123"/>
    </source>
</evidence>
<dbReference type="GO" id="GO:0006272">
    <property type="term" value="P:leading strand elongation"/>
    <property type="evidence" value="ECO:0007669"/>
    <property type="project" value="TreeGrafter"/>
</dbReference>
<dbReference type="Gene3D" id="3.10.150.10">
    <property type="entry name" value="DNA Polymerase III, subunit A, domain 2"/>
    <property type="match status" value="2"/>
</dbReference>
<keyword evidence="3 7" id="KW-0235">DNA replication</keyword>
<evidence type="ECO:0000256" key="7">
    <source>
        <dbReference type="RuleBase" id="RU003671"/>
    </source>
</evidence>
<dbReference type="OrthoDB" id="534348at2759"/>
<dbReference type="FunFam" id="3.10.150.10:FF:000006">
    <property type="entry name" value="Proliferating cell nuclear antigen"/>
    <property type="match status" value="1"/>
</dbReference>
<dbReference type="InterPro" id="IPR000730">
    <property type="entry name" value="Pr_cel_nuc_antig"/>
</dbReference>
<dbReference type="Pfam" id="PF00705">
    <property type="entry name" value="PCNA_N"/>
    <property type="match status" value="1"/>
</dbReference>
<accession>A0A7M5XGQ5</accession>
<dbReference type="NCBIfam" id="TIGR00590">
    <property type="entry name" value="pcna"/>
    <property type="match status" value="1"/>
</dbReference>
<comment type="similarity">
    <text evidence="2 7">Belongs to the PCNA family.</text>
</comment>
<dbReference type="EnsemblMetazoa" id="CLYHEMT022596.1">
    <property type="protein sequence ID" value="CLYHEMP022596.1"/>
    <property type="gene ID" value="CLYHEMG022596"/>
</dbReference>
<dbReference type="CDD" id="cd00577">
    <property type="entry name" value="PCNA"/>
    <property type="match status" value="1"/>
</dbReference>
<reference evidence="10" key="1">
    <citation type="submission" date="2021-01" db="UniProtKB">
        <authorList>
            <consortium name="EnsemblMetazoa"/>
        </authorList>
    </citation>
    <scope>IDENTIFICATION</scope>
</reference>
<evidence type="ECO:0000256" key="5">
    <source>
        <dbReference type="ARBA" id="ARBA00023242"/>
    </source>
</evidence>
<dbReference type="PANTHER" id="PTHR11352:SF0">
    <property type="entry name" value="PROLIFERATING CELL NUCLEAR ANTIGEN"/>
    <property type="match status" value="1"/>
</dbReference>
<dbReference type="InterPro" id="IPR046938">
    <property type="entry name" value="DNA_clamp_sf"/>
</dbReference>
<dbReference type="PANTHER" id="PTHR11352">
    <property type="entry name" value="PROLIFERATING CELL NUCLEAR ANTIGEN"/>
    <property type="match status" value="1"/>
</dbReference>
<evidence type="ECO:0000259" key="9">
    <source>
        <dbReference type="Pfam" id="PF02747"/>
    </source>
</evidence>
<dbReference type="RefSeq" id="XP_066923510.1">
    <property type="nucleotide sequence ID" value="XM_067067409.1"/>
</dbReference>
<feature type="domain" description="Proliferating cell nuclear antigen PCNA N-terminal" evidence="8">
    <location>
        <begin position="1"/>
        <end position="124"/>
    </location>
</feature>
<dbReference type="GO" id="GO:0006275">
    <property type="term" value="P:regulation of DNA replication"/>
    <property type="evidence" value="ECO:0007669"/>
    <property type="project" value="InterPro"/>
</dbReference>
<evidence type="ECO:0000256" key="3">
    <source>
        <dbReference type="ARBA" id="ARBA00022705"/>
    </source>
</evidence>
<evidence type="ECO:0000256" key="6">
    <source>
        <dbReference type="RuleBase" id="RU000641"/>
    </source>
</evidence>
<dbReference type="FunFam" id="3.70.10.10:FF:000001">
    <property type="entry name" value="Proliferating cell nuclear antigen"/>
    <property type="match status" value="1"/>
</dbReference>
<comment type="subcellular location">
    <subcellularLocation>
        <location evidence="1 6">Nucleus</location>
    </subcellularLocation>
</comment>
<protein>
    <recommendedName>
        <fullName evidence="6">DNA sliding clamp PCNA</fullName>
    </recommendedName>
</protein>
<dbReference type="GO" id="GO:0003677">
    <property type="term" value="F:DNA binding"/>
    <property type="evidence" value="ECO:0007669"/>
    <property type="project" value="UniProtKB-KW"/>
</dbReference>
<dbReference type="GO" id="GO:0006298">
    <property type="term" value="P:mismatch repair"/>
    <property type="evidence" value="ECO:0007669"/>
    <property type="project" value="TreeGrafter"/>
</dbReference>
<dbReference type="FunFam" id="3.10.150.10:FF:000008">
    <property type="entry name" value="Proliferating cell nuclear antigen"/>
    <property type="match status" value="1"/>
</dbReference>
<name>A0A7M5XGQ5_9CNID</name>
<keyword evidence="5 6" id="KW-0539">Nucleus</keyword>
<keyword evidence="11" id="KW-1185">Reference proteome</keyword>
<comment type="function">
    <text evidence="6">This protein is an auxiliary protein of DNA polymerase delta and is involved in the control of eukaryotic DNA replication by increasing the polymerase's processivity during elongation of the leading strand.</text>
</comment>
<evidence type="ECO:0000256" key="4">
    <source>
        <dbReference type="ARBA" id="ARBA00023125"/>
    </source>
</evidence>
<dbReference type="SUPFAM" id="SSF55979">
    <property type="entry name" value="DNA clamp"/>
    <property type="match status" value="2"/>
</dbReference>
<sequence>MFEAKLADGTPLKKLFEAMKDLFTNVNFECNENGISCQAMDSSHVCLCSVLIRHDAFEPYRCDRSVTLGMNCGTMAKILRCAGNDESICLTAEDTADVVSLIFEKANQERVSKFEMKLMDIDSEHLGIPDQDYDAVVKLPSQELSRIIRDLSQFGDTVTIACTKDGVRFSCNGDSGSGSITLRNSSSVDSNDDNEVSIELNEAVTQTYAMRFLILFGKATSLSKSCVLSICQDIPLVAEYKIGDCGHIRYFLAPKIDDNEEMDEGEDEGANENAEE</sequence>
<dbReference type="InterPro" id="IPR022648">
    <property type="entry name" value="Pr_cel_nuc_antig_N"/>
</dbReference>
<evidence type="ECO:0000256" key="2">
    <source>
        <dbReference type="ARBA" id="ARBA00010462"/>
    </source>
</evidence>
<dbReference type="AlphaFoldDB" id="A0A7M5XGQ5"/>
<evidence type="ECO:0000313" key="10">
    <source>
        <dbReference type="EnsemblMetazoa" id="CLYHEMP022596.1"/>
    </source>
</evidence>
<proteinExistence type="inferred from homology"/>
<dbReference type="GO" id="GO:0019985">
    <property type="term" value="P:translesion synthesis"/>
    <property type="evidence" value="ECO:0007669"/>
    <property type="project" value="TreeGrafter"/>
</dbReference>
<dbReference type="PRINTS" id="PR00339">
    <property type="entry name" value="PCNACYCLIN"/>
</dbReference>
<dbReference type="HAMAP" id="MF_00317">
    <property type="entry name" value="DNApol_clamp_arch"/>
    <property type="match status" value="1"/>
</dbReference>
<dbReference type="Proteomes" id="UP000594262">
    <property type="component" value="Unplaced"/>
</dbReference>
<dbReference type="InterPro" id="IPR022649">
    <property type="entry name" value="Pr_cel_nuc_antig_C"/>
</dbReference>
<dbReference type="GeneID" id="136810819"/>
<evidence type="ECO:0000313" key="11">
    <source>
        <dbReference type="Proteomes" id="UP000594262"/>
    </source>
</evidence>
<dbReference type="GO" id="GO:0043626">
    <property type="term" value="C:PCNA complex"/>
    <property type="evidence" value="ECO:0007669"/>
    <property type="project" value="TreeGrafter"/>
</dbReference>
<dbReference type="GO" id="GO:0030337">
    <property type="term" value="F:DNA polymerase processivity factor activity"/>
    <property type="evidence" value="ECO:0007669"/>
    <property type="project" value="InterPro"/>
</dbReference>
<keyword evidence="4 7" id="KW-0238">DNA-binding</keyword>
<feature type="domain" description="Proliferating cell nuclear antigen PCNA C-terminal" evidence="9">
    <location>
        <begin position="127"/>
        <end position="255"/>
    </location>
</feature>